<proteinExistence type="predicted"/>
<dbReference type="AlphaFoldDB" id="A0A7G9RBN6"/>
<protein>
    <submittedName>
        <fullName evidence="2">Uncharacterized protein</fullName>
    </submittedName>
</protein>
<reference evidence="2 3" key="1">
    <citation type="submission" date="2020-08" db="EMBL/GenBank/DDBJ databases">
        <title>Genome sequence of Nocardioides mesophilus KACC 16243T.</title>
        <authorList>
            <person name="Hyun D.-W."/>
            <person name="Bae J.-W."/>
        </authorList>
    </citation>
    <scope>NUCLEOTIDE SEQUENCE [LARGE SCALE GENOMIC DNA]</scope>
    <source>
        <strain evidence="2 3">KACC 16243</strain>
    </source>
</reference>
<dbReference type="EMBL" id="CP060713">
    <property type="protein sequence ID" value="QNN53011.1"/>
    <property type="molecule type" value="Genomic_DNA"/>
</dbReference>
<dbReference type="Proteomes" id="UP000515947">
    <property type="component" value="Chromosome"/>
</dbReference>
<dbReference type="RefSeq" id="WP_187578853.1">
    <property type="nucleotide sequence ID" value="NZ_CP060713.1"/>
</dbReference>
<feature type="signal peptide" evidence="1">
    <location>
        <begin position="1"/>
        <end position="25"/>
    </location>
</feature>
<feature type="chain" id="PRO_5028816118" evidence="1">
    <location>
        <begin position="26"/>
        <end position="180"/>
    </location>
</feature>
<organism evidence="2 3">
    <name type="scientific">Nocardioides mesophilus</name>
    <dbReference type="NCBI Taxonomy" id="433659"/>
    <lineage>
        <taxon>Bacteria</taxon>
        <taxon>Bacillati</taxon>
        <taxon>Actinomycetota</taxon>
        <taxon>Actinomycetes</taxon>
        <taxon>Propionibacteriales</taxon>
        <taxon>Nocardioidaceae</taxon>
        <taxon>Nocardioides</taxon>
    </lineage>
</organism>
<name>A0A7G9RBN6_9ACTN</name>
<keyword evidence="3" id="KW-1185">Reference proteome</keyword>
<accession>A0A7G9RBN6</accession>
<evidence type="ECO:0000313" key="2">
    <source>
        <dbReference type="EMBL" id="QNN53011.1"/>
    </source>
</evidence>
<gene>
    <name evidence="2" type="ORF">H9L09_00395</name>
</gene>
<keyword evidence="1" id="KW-0732">Signal</keyword>
<evidence type="ECO:0000313" key="3">
    <source>
        <dbReference type="Proteomes" id="UP000515947"/>
    </source>
</evidence>
<evidence type="ECO:0000256" key="1">
    <source>
        <dbReference type="SAM" id="SignalP"/>
    </source>
</evidence>
<sequence>MIKQLGTTTATLALATLAAAGPALAAERTFDDAKGDVAHGVDLQSVRLVNAKAVRVVVQHENLVRAPSSGAGMTVFVDTDRTDPGPEYAFSAGLFDGTDYMLVRTEGWNLRRGGTPVECDYQMSLDYAADTTHIRMARACLDRPGKVRIAVRAGGQQPDGDQVRDWLGSRHEWTAWVARG</sequence>
<dbReference type="KEGG" id="nmes:H9L09_00395"/>